<organism evidence="5 6">
    <name type="scientific">Candidatus Magnetominusculus xianensis</name>
    <dbReference type="NCBI Taxonomy" id="1748249"/>
    <lineage>
        <taxon>Bacteria</taxon>
        <taxon>Pseudomonadati</taxon>
        <taxon>Nitrospirota</taxon>
        <taxon>Nitrospiria</taxon>
        <taxon>Nitrospirales</taxon>
        <taxon>Nitrospiraceae</taxon>
        <taxon>Candidatus Magnetominusculus</taxon>
    </lineage>
</organism>
<keyword evidence="6" id="KW-1185">Reference proteome</keyword>
<comment type="caution">
    <text evidence="5">The sequence shown here is derived from an EMBL/GenBank/DDBJ whole genome shotgun (WGS) entry which is preliminary data.</text>
</comment>
<dbReference type="InterPro" id="IPR001783">
    <property type="entry name" value="Lumazine-bd"/>
</dbReference>
<keyword evidence="5" id="KW-0808">Transferase</keyword>
<dbReference type="PROSITE" id="PS51177">
    <property type="entry name" value="LUMAZINE_BIND"/>
    <property type="match status" value="2"/>
</dbReference>
<name>A0ABR5SL96_9BACT</name>
<reference evidence="5 6" key="1">
    <citation type="submission" date="2015-11" db="EMBL/GenBank/DDBJ databases">
        <authorList>
            <person name="Lin W."/>
        </authorList>
    </citation>
    <scope>NUCLEOTIDE SEQUENCE [LARGE SCALE GENOMIC DNA]</scope>
    <source>
        <strain evidence="5 6">HCH-1</strain>
    </source>
</reference>
<dbReference type="NCBIfam" id="NF006767">
    <property type="entry name" value="PRK09289.1"/>
    <property type="match status" value="1"/>
</dbReference>
<dbReference type="SUPFAM" id="SSF63380">
    <property type="entry name" value="Riboflavin synthase domain-like"/>
    <property type="match status" value="2"/>
</dbReference>
<dbReference type="InterPro" id="IPR023366">
    <property type="entry name" value="ATP_synth_asu-like_sf"/>
</dbReference>
<dbReference type="InterPro" id="IPR017938">
    <property type="entry name" value="Riboflavin_synthase-like_b-brl"/>
</dbReference>
<dbReference type="PANTHER" id="PTHR21098:SF0">
    <property type="entry name" value="RIBOFLAVIN SYNTHASE"/>
    <property type="match status" value="1"/>
</dbReference>
<evidence type="ECO:0000256" key="2">
    <source>
        <dbReference type="NCBIfam" id="TIGR00187"/>
    </source>
</evidence>
<dbReference type="PIRSF" id="PIRSF000498">
    <property type="entry name" value="Riboflavin_syn_A"/>
    <property type="match status" value="1"/>
</dbReference>
<proteinExistence type="predicted"/>
<evidence type="ECO:0000256" key="3">
    <source>
        <dbReference type="PROSITE-ProRule" id="PRU00524"/>
    </source>
</evidence>
<feature type="repeat" description="Lumazine-binding" evidence="3">
    <location>
        <begin position="1"/>
        <end position="96"/>
    </location>
</feature>
<dbReference type="NCBIfam" id="TIGR00187">
    <property type="entry name" value="ribE"/>
    <property type="match status" value="1"/>
</dbReference>
<feature type="repeat" description="Lumazine-binding" evidence="3">
    <location>
        <begin position="97"/>
        <end position="194"/>
    </location>
</feature>
<protein>
    <recommendedName>
        <fullName evidence="2">Riboflavin synthase</fullName>
        <ecNumber evidence="2">2.5.1.9</ecNumber>
    </recommendedName>
</protein>
<feature type="domain" description="Lumazine-binding" evidence="4">
    <location>
        <begin position="97"/>
        <end position="194"/>
    </location>
</feature>
<feature type="domain" description="Lumazine-binding" evidence="4">
    <location>
        <begin position="1"/>
        <end position="96"/>
    </location>
</feature>
<dbReference type="Pfam" id="PF00677">
    <property type="entry name" value="Lum_binding"/>
    <property type="match status" value="2"/>
</dbReference>
<keyword evidence="1" id="KW-0677">Repeat</keyword>
<dbReference type="Gene3D" id="2.40.30.20">
    <property type="match status" value="2"/>
</dbReference>
<evidence type="ECO:0000259" key="4">
    <source>
        <dbReference type="PROSITE" id="PS51177"/>
    </source>
</evidence>
<dbReference type="InterPro" id="IPR026017">
    <property type="entry name" value="Lumazine-bd_dom"/>
</dbReference>
<dbReference type="CDD" id="cd00402">
    <property type="entry name" value="Riboflavin_synthase_like"/>
    <property type="match status" value="1"/>
</dbReference>
<sequence length="219" mass="22913">MFTGITLSIGEVASMKRKHGVTELVVVDAVVSKDAQIGDSISINGVCLTVVKKESDKMFFDVSDETQRSSGVGMFTSGTKVNLEPAMSAGGRFGGHFVTGHIDGTGTIEAKHAAGGGVIEVVINAPPVIQKYIVRKGSIAIDGVSLTVADVRVGGFSIVIIPHTSGVTTLGAKNRGDSVNLETDIIGKYVEKFVAAYSGNTAGNSEKLLNKLREEGFIR</sequence>
<dbReference type="EC" id="2.5.1.9" evidence="2"/>
<dbReference type="GO" id="GO:0004746">
    <property type="term" value="F:riboflavin synthase activity"/>
    <property type="evidence" value="ECO:0007669"/>
    <property type="project" value="UniProtKB-EC"/>
</dbReference>
<accession>A0ABR5SL96</accession>
<dbReference type="PANTHER" id="PTHR21098">
    <property type="entry name" value="RIBOFLAVIN SYNTHASE ALPHA CHAIN"/>
    <property type="match status" value="1"/>
</dbReference>
<dbReference type="EMBL" id="LNQR01000034">
    <property type="protein sequence ID" value="KWT90916.1"/>
    <property type="molecule type" value="Genomic_DNA"/>
</dbReference>
<gene>
    <name evidence="5" type="ORF">ASN18_0999</name>
</gene>
<evidence type="ECO:0000256" key="1">
    <source>
        <dbReference type="ARBA" id="ARBA00022737"/>
    </source>
</evidence>
<dbReference type="RefSeq" id="WP_085051643.1">
    <property type="nucleotide sequence ID" value="NZ_LNQR01000034.1"/>
</dbReference>
<evidence type="ECO:0000313" key="5">
    <source>
        <dbReference type="EMBL" id="KWT90916.1"/>
    </source>
</evidence>
<dbReference type="Proteomes" id="UP000060487">
    <property type="component" value="Unassembled WGS sequence"/>
</dbReference>
<evidence type="ECO:0000313" key="6">
    <source>
        <dbReference type="Proteomes" id="UP000060487"/>
    </source>
</evidence>